<dbReference type="InterPro" id="IPR008271">
    <property type="entry name" value="Ser/Thr_kinase_AS"/>
</dbReference>
<dbReference type="Gene3D" id="1.10.510.10">
    <property type="entry name" value="Transferase(Phosphotransferase) domain 1"/>
    <property type="match status" value="1"/>
</dbReference>
<protein>
    <recommendedName>
        <fullName evidence="8">Protein kinase domain-containing protein</fullName>
    </recommendedName>
</protein>
<dbReference type="PROSITE" id="PS00107">
    <property type="entry name" value="PROTEIN_KINASE_ATP"/>
    <property type="match status" value="1"/>
</dbReference>
<dbReference type="SUPFAM" id="SSF53822">
    <property type="entry name" value="Periplasmic binding protein-like I"/>
    <property type="match status" value="2"/>
</dbReference>
<dbReference type="InterPro" id="IPR000719">
    <property type="entry name" value="Prot_kinase_dom"/>
</dbReference>
<gene>
    <name evidence="9" type="ORF">TPAC0785_LOCUS767</name>
</gene>
<evidence type="ECO:0000313" key="9">
    <source>
        <dbReference type="EMBL" id="CAD9653217.1"/>
    </source>
</evidence>
<dbReference type="GO" id="GO:0004674">
    <property type="term" value="F:protein serine/threonine kinase activity"/>
    <property type="evidence" value="ECO:0007669"/>
    <property type="project" value="TreeGrafter"/>
</dbReference>
<proteinExistence type="predicted"/>
<dbReference type="InterPro" id="IPR025997">
    <property type="entry name" value="SBP_2_dom"/>
</dbReference>
<feature type="domain" description="Protein kinase" evidence="8">
    <location>
        <begin position="832"/>
        <end position="1121"/>
    </location>
</feature>
<evidence type="ECO:0000256" key="1">
    <source>
        <dbReference type="ARBA" id="ARBA00022679"/>
    </source>
</evidence>
<evidence type="ECO:0000259" key="8">
    <source>
        <dbReference type="PROSITE" id="PS50011"/>
    </source>
</evidence>
<keyword evidence="2 5" id="KW-0547">Nucleotide-binding</keyword>
<keyword evidence="3" id="KW-0418">Kinase</keyword>
<dbReference type="InterPro" id="IPR017441">
    <property type="entry name" value="Protein_kinase_ATP_BS"/>
</dbReference>
<dbReference type="InterPro" id="IPR028082">
    <property type="entry name" value="Peripla_BP_I"/>
</dbReference>
<dbReference type="Pfam" id="PF00069">
    <property type="entry name" value="Pkinase"/>
    <property type="match status" value="1"/>
</dbReference>
<dbReference type="AlphaFoldDB" id="A0A7S2VVS9"/>
<keyword evidence="6" id="KW-0175">Coiled coil</keyword>
<dbReference type="PANTHER" id="PTHR44329">
    <property type="entry name" value="SERINE/THREONINE-PROTEIN KINASE TNNI3K-RELATED"/>
    <property type="match status" value="1"/>
</dbReference>
<evidence type="ECO:0000256" key="7">
    <source>
        <dbReference type="SAM" id="SignalP"/>
    </source>
</evidence>
<keyword evidence="1" id="KW-0808">Transferase</keyword>
<feature type="binding site" evidence="5">
    <location>
        <position position="859"/>
    </location>
    <ligand>
        <name>ATP</name>
        <dbReference type="ChEBI" id="CHEBI:30616"/>
    </ligand>
</feature>
<name>A0A7S2VVS9_9STRA</name>
<keyword evidence="4 5" id="KW-0067">ATP-binding</keyword>
<feature type="chain" id="PRO_5031360586" description="Protein kinase domain-containing protein" evidence="7">
    <location>
        <begin position="18"/>
        <end position="1236"/>
    </location>
</feature>
<feature type="coiled-coil region" evidence="6">
    <location>
        <begin position="1191"/>
        <end position="1225"/>
    </location>
</feature>
<dbReference type="Pfam" id="PF13407">
    <property type="entry name" value="Peripla_BP_4"/>
    <property type="match status" value="1"/>
</dbReference>
<dbReference type="PANTHER" id="PTHR44329:SF288">
    <property type="entry name" value="MITOGEN-ACTIVATED PROTEIN KINASE KINASE KINASE 20"/>
    <property type="match status" value="1"/>
</dbReference>
<evidence type="ECO:0000256" key="2">
    <source>
        <dbReference type="ARBA" id="ARBA00022741"/>
    </source>
</evidence>
<dbReference type="InterPro" id="IPR011009">
    <property type="entry name" value="Kinase-like_dom_sf"/>
</dbReference>
<dbReference type="PROSITE" id="PS00108">
    <property type="entry name" value="PROTEIN_KINASE_ST"/>
    <property type="match status" value="1"/>
</dbReference>
<dbReference type="SMART" id="SM00220">
    <property type="entry name" value="S_TKc"/>
    <property type="match status" value="1"/>
</dbReference>
<evidence type="ECO:0000256" key="5">
    <source>
        <dbReference type="PROSITE-ProRule" id="PRU10141"/>
    </source>
</evidence>
<dbReference type="Gene3D" id="3.30.200.20">
    <property type="entry name" value="Phosphorylase Kinase, domain 1"/>
    <property type="match status" value="1"/>
</dbReference>
<accession>A0A7S2VVS9</accession>
<evidence type="ECO:0000256" key="6">
    <source>
        <dbReference type="SAM" id="Coils"/>
    </source>
</evidence>
<dbReference type="PROSITE" id="PS50011">
    <property type="entry name" value="PROTEIN_KINASE_DOM"/>
    <property type="match status" value="1"/>
</dbReference>
<feature type="signal peptide" evidence="7">
    <location>
        <begin position="1"/>
        <end position="17"/>
    </location>
</feature>
<dbReference type="SUPFAM" id="SSF56112">
    <property type="entry name" value="Protein kinase-like (PK-like)"/>
    <property type="match status" value="1"/>
</dbReference>
<keyword evidence="7" id="KW-0732">Signal</keyword>
<dbReference type="InterPro" id="IPR051681">
    <property type="entry name" value="Ser/Thr_Kinases-Pseudokinases"/>
</dbReference>
<reference evidence="9" key="1">
    <citation type="submission" date="2021-01" db="EMBL/GenBank/DDBJ databases">
        <authorList>
            <person name="Corre E."/>
            <person name="Pelletier E."/>
            <person name="Niang G."/>
            <person name="Scheremetjew M."/>
            <person name="Finn R."/>
            <person name="Kale V."/>
            <person name="Holt S."/>
            <person name="Cochrane G."/>
            <person name="Meng A."/>
            <person name="Brown T."/>
            <person name="Cohen L."/>
        </authorList>
    </citation>
    <scope>NUCLEOTIDE SEQUENCE</scope>
    <source>
        <strain evidence="9">CCMP 1866</strain>
    </source>
</reference>
<dbReference type="EMBL" id="HBHE01001201">
    <property type="protein sequence ID" value="CAD9653217.1"/>
    <property type="molecule type" value="Transcribed_RNA"/>
</dbReference>
<dbReference type="GO" id="GO:0005524">
    <property type="term" value="F:ATP binding"/>
    <property type="evidence" value="ECO:0007669"/>
    <property type="project" value="UniProtKB-UniRule"/>
</dbReference>
<organism evidence="9">
    <name type="scientific">Triparma pacifica</name>
    <dbReference type="NCBI Taxonomy" id="91992"/>
    <lineage>
        <taxon>Eukaryota</taxon>
        <taxon>Sar</taxon>
        <taxon>Stramenopiles</taxon>
        <taxon>Ochrophyta</taxon>
        <taxon>Bolidophyceae</taxon>
        <taxon>Parmales</taxon>
        <taxon>Triparmaceae</taxon>
        <taxon>Triparma</taxon>
    </lineage>
</organism>
<evidence type="ECO:0000256" key="3">
    <source>
        <dbReference type="ARBA" id="ARBA00022777"/>
    </source>
</evidence>
<dbReference type="Gene3D" id="3.40.50.2300">
    <property type="match status" value="4"/>
</dbReference>
<evidence type="ECO:0000256" key="4">
    <source>
        <dbReference type="ARBA" id="ARBA00022840"/>
    </source>
</evidence>
<dbReference type="FunFam" id="3.30.200.20:FF:000180">
    <property type="entry name" value="serine/threonine-protein kinase STY46-like"/>
    <property type="match status" value="1"/>
</dbReference>
<sequence length="1236" mass="136482">MVCFILLFFFLLPFAMASSSCTYENIGPPFVSFFPDLIDPIETGCMLRSNITVILVHHGSIKDAFWYVVEDGAYRAASNTGVSLSIRTTEYYDLQGMAELVMEAINERPDYLIVSLPDATDCDKTCAYPYADCSGVPCYISTLIKEAVAREIRVITINSGSNIFEQAGATQHVGQVEFVAGEGGCSKLIDETDAKHILMTDPESGTNGGINERITGCKKACIEKNVNYTVSKMDKSSSTLAAANIQDTIYDGDHILQTSAPGEHSFIDAIFSLNPQGCPGLPLGSPPCATFDFSPTIGEGIQDGRILFAIDQQQYLQGYLPVIYASLDISTGNSLPKTYDEVGAQDAVSTGPGFITSDRLEQKACESVAVTYCDDSVESPYGGRYPLGFNPTCPCVPRQDIRICFVHHGGPSDAFWWVVETAAAHAAADENVQVEIRTPSWGRDDIEMLRLVEECLENDPDGLILSIPDETFKPIISDTEVPVISINTGSDLFTEFGAIMHIGQDEYVAGQTVARELHKVIGLDKLPNFLCIDHQSGTHSGLSFRCKGLLDYLKQVGGSSPEGGGTWSVGGLFKDFQIGVDNSNVASSTMIVQDAIEKANNEYNISINGLVALGAPSCQAAVNLKWMETFQIGCFDTQAAQTRGIRDTHVEFAVDQQQYLQGYLSIVYIVQKILTGNIVKSSDKISHTGPGILREEKLAFKECESQEDAAGTYRGWIMCPSLSDEIALQAVPEKQRVPWDLIIPFLAVVTLAGVGVAAVLQRRNMAQKHEIEVLANKLSMLQQYNENEKKMIKEQIVTFRRNIKDAKASAGTTDTSEVDDALRKLLINAKDLVTEEQIGKGSFGEVFKASYRGSTVAVKTMKTVEMSSLDRFREEILLMADLRHPNIVSMIGACWEQDLMALVMEYCARGTATDVLKQNGEDFTWDDPLFKWVLDTSRALGYLHSVVYFDTKSQKSVNGIVHRDMKPDNCLITETFSVKIGDFGESKAILEDETMTQVGTPLFVAPEVVMGEQYDSKCDIYSLAMTILSFALKGEQLLTNFLHMAWVASFGENSDQGAKAAALSVNAGRISHKMINNQWRPSFKFITEELQMPQTIASLLLLCWDQDPTKRPTAREITEYLENDSSKTNIEGFTTTDSPTGRKLVRKTSTSGTLLMRIATRKRELEEEEMSSKGNNKVGRVTSRMNTDSFAAQHGLKLKDLREENEQLLKRNEELERRWMRFQESERAHLPGTPDS</sequence>